<keyword evidence="5" id="KW-1064">Adaptive immunity</keyword>
<evidence type="ECO:0000259" key="10">
    <source>
        <dbReference type="SMART" id="SM00921"/>
    </source>
</evidence>
<dbReference type="InterPro" id="IPR000353">
    <property type="entry name" value="MHC_II_b_N"/>
</dbReference>
<proteinExistence type="predicted"/>
<evidence type="ECO:0000313" key="12">
    <source>
        <dbReference type="Proteomes" id="UP000535478"/>
    </source>
</evidence>
<evidence type="ECO:0000256" key="3">
    <source>
        <dbReference type="ARBA" id="ARBA00022859"/>
    </source>
</evidence>
<keyword evidence="7" id="KW-1015">Disulfide bond</keyword>
<dbReference type="SMART" id="SM00921">
    <property type="entry name" value="MHC_II_beta"/>
    <property type="match status" value="1"/>
</dbReference>
<dbReference type="InterPro" id="IPR014745">
    <property type="entry name" value="MHC_II_a/b_N"/>
</dbReference>
<organism evidence="11 12">
    <name type="scientific">Uria aalge</name>
    <name type="common">Common mure</name>
    <name type="synonym">Colymbus aalge</name>
    <dbReference type="NCBI Taxonomy" id="13746"/>
    <lineage>
        <taxon>Eukaryota</taxon>
        <taxon>Metazoa</taxon>
        <taxon>Chordata</taxon>
        <taxon>Craniata</taxon>
        <taxon>Vertebrata</taxon>
        <taxon>Euteleostomi</taxon>
        <taxon>Archelosauria</taxon>
        <taxon>Archosauria</taxon>
        <taxon>Dinosauria</taxon>
        <taxon>Saurischia</taxon>
        <taxon>Theropoda</taxon>
        <taxon>Coelurosauria</taxon>
        <taxon>Aves</taxon>
        <taxon>Neognathae</taxon>
        <taxon>Neoaves</taxon>
        <taxon>Charadriiformes</taxon>
        <taxon>Alcidae</taxon>
        <taxon>Uria</taxon>
    </lineage>
</organism>
<dbReference type="Proteomes" id="UP000535478">
    <property type="component" value="Unassembled WGS sequence"/>
</dbReference>
<keyword evidence="8" id="KW-0325">Glycoprotein</keyword>
<evidence type="ECO:0000313" key="11">
    <source>
        <dbReference type="EMBL" id="NXV53664.1"/>
    </source>
</evidence>
<name>A0A7L3UNH2_URIAL</name>
<feature type="non-terminal residue" evidence="11">
    <location>
        <position position="98"/>
    </location>
</feature>
<keyword evidence="2" id="KW-0812">Transmembrane</keyword>
<dbReference type="Gene3D" id="3.10.320.10">
    <property type="entry name" value="Class II Histocompatibility Antigen, M Beta Chain, Chain B, domain 1"/>
    <property type="match status" value="1"/>
</dbReference>
<feature type="domain" description="MHC class II beta chain N-terminal" evidence="10">
    <location>
        <begin position="18"/>
        <end position="92"/>
    </location>
</feature>
<evidence type="ECO:0000256" key="5">
    <source>
        <dbReference type="ARBA" id="ARBA00023130"/>
    </source>
</evidence>
<dbReference type="GO" id="GO:0002504">
    <property type="term" value="P:antigen processing and presentation of peptide or polysaccharide antigen via MHC class II"/>
    <property type="evidence" value="ECO:0007669"/>
    <property type="project" value="UniProtKB-KW"/>
</dbReference>
<evidence type="ECO:0000256" key="2">
    <source>
        <dbReference type="ARBA" id="ARBA00022692"/>
    </source>
</evidence>
<comment type="subcellular location">
    <subcellularLocation>
        <location evidence="1">Membrane</location>
        <topology evidence="1">Single-pass type I membrane protein</topology>
    </subcellularLocation>
</comment>
<comment type="caution">
    <text evidence="11">The sequence shown here is derived from an EMBL/GenBank/DDBJ whole genome shotgun (WGS) entry which is preliminary data.</text>
</comment>
<evidence type="ECO:0000256" key="9">
    <source>
        <dbReference type="ARBA" id="ARBA00023182"/>
    </source>
</evidence>
<sequence length="98" mass="11490">PDPPMSARAGYFQYMYKGDCYFTNGTERVRLVLRYIYNRQQDVHFDSDVGHFVADTLLGKPIAESWNSQPDILEQTQADVDRYCRNNYKVSTPFIVER</sequence>
<dbReference type="InterPro" id="IPR050160">
    <property type="entry name" value="MHC/Immunoglobulin"/>
</dbReference>
<reference evidence="11 12" key="1">
    <citation type="submission" date="2019-09" db="EMBL/GenBank/DDBJ databases">
        <title>Bird 10,000 Genomes (B10K) Project - Family phase.</title>
        <authorList>
            <person name="Zhang G."/>
        </authorList>
    </citation>
    <scope>NUCLEOTIDE SEQUENCE [LARGE SCALE GENOMIC DNA]</scope>
    <source>
        <strain evidence="11">OUT-0019</strain>
        <tissue evidence="11">Blood</tissue>
    </source>
</reference>
<evidence type="ECO:0000256" key="7">
    <source>
        <dbReference type="ARBA" id="ARBA00023157"/>
    </source>
</evidence>
<protein>
    <submittedName>
        <fullName evidence="11">HB2D protein</fullName>
    </submittedName>
</protein>
<keyword evidence="6" id="KW-0472">Membrane</keyword>
<evidence type="ECO:0000256" key="4">
    <source>
        <dbReference type="ARBA" id="ARBA00022989"/>
    </source>
</evidence>
<dbReference type="EMBL" id="VZUE01013177">
    <property type="protein sequence ID" value="NXV53664.1"/>
    <property type="molecule type" value="Genomic_DNA"/>
</dbReference>
<dbReference type="GO" id="GO:0002250">
    <property type="term" value="P:adaptive immune response"/>
    <property type="evidence" value="ECO:0007669"/>
    <property type="project" value="UniProtKB-KW"/>
</dbReference>
<accession>A0A7L3UNH2</accession>
<keyword evidence="3" id="KW-0391">Immunity</keyword>
<feature type="non-terminal residue" evidence="11">
    <location>
        <position position="1"/>
    </location>
</feature>
<evidence type="ECO:0000256" key="6">
    <source>
        <dbReference type="ARBA" id="ARBA00023136"/>
    </source>
</evidence>
<keyword evidence="12" id="KW-1185">Reference proteome</keyword>
<gene>
    <name evidence="11" type="primary">Hb2d</name>
    <name evidence="11" type="ORF">URIAAL_R15271</name>
</gene>
<evidence type="ECO:0000256" key="8">
    <source>
        <dbReference type="ARBA" id="ARBA00023180"/>
    </source>
</evidence>
<evidence type="ECO:0000256" key="1">
    <source>
        <dbReference type="ARBA" id="ARBA00004479"/>
    </source>
</evidence>
<dbReference type="PANTHER" id="PTHR19944:SF99">
    <property type="entry name" value="HLA CLASS II HISTOCOMPATIBILITY ANTIGEN, DRB1 BETA CHAIN"/>
    <property type="match status" value="1"/>
</dbReference>
<dbReference type="FunFam" id="3.10.320.10:FF:000001">
    <property type="entry name" value="HLA class II histocompatibility antigen, DRB1-1 beta chain"/>
    <property type="match status" value="1"/>
</dbReference>
<dbReference type="GO" id="GO:0042613">
    <property type="term" value="C:MHC class II protein complex"/>
    <property type="evidence" value="ECO:0007669"/>
    <property type="project" value="UniProtKB-KW"/>
</dbReference>
<dbReference type="PANTHER" id="PTHR19944">
    <property type="entry name" value="MHC CLASS II-RELATED"/>
    <property type="match status" value="1"/>
</dbReference>
<dbReference type="AlphaFoldDB" id="A0A7L3UNH2"/>
<dbReference type="SUPFAM" id="SSF54452">
    <property type="entry name" value="MHC antigen-recognition domain"/>
    <property type="match status" value="1"/>
</dbReference>
<dbReference type="InterPro" id="IPR011162">
    <property type="entry name" value="MHC_I/II-like_Ag-recog"/>
</dbReference>
<dbReference type="Pfam" id="PF00969">
    <property type="entry name" value="MHC_II_beta"/>
    <property type="match status" value="1"/>
</dbReference>
<keyword evidence="9" id="KW-0491">MHC II</keyword>
<keyword evidence="4" id="KW-1133">Transmembrane helix</keyword>